<organism evidence="1 2">
    <name type="scientific">Pterulicium gracile</name>
    <dbReference type="NCBI Taxonomy" id="1884261"/>
    <lineage>
        <taxon>Eukaryota</taxon>
        <taxon>Fungi</taxon>
        <taxon>Dikarya</taxon>
        <taxon>Basidiomycota</taxon>
        <taxon>Agaricomycotina</taxon>
        <taxon>Agaricomycetes</taxon>
        <taxon>Agaricomycetidae</taxon>
        <taxon>Agaricales</taxon>
        <taxon>Pleurotineae</taxon>
        <taxon>Pterulaceae</taxon>
        <taxon>Pterulicium</taxon>
    </lineage>
</organism>
<accession>A0A5C3QH43</accession>
<evidence type="ECO:0000313" key="1">
    <source>
        <dbReference type="EMBL" id="TFL00797.1"/>
    </source>
</evidence>
<gene>
    <name evidence="1" type="ORF">BDV98DRAFT_568738</name>
</gene>
<dbReference type="EMBL" id="ML178827">
    <property type="protein sequence ID" value="TFL00797.1"/>
    <property type="molecule type" value="Genomic_DNA"/>
</dbReference>
<protein>
    <submittedName>
        <fullName evidence="1">Uncharacterized protein</fullName>
    </submittedName>
</protein>
<proteinExistence type="predicted"/>
<sequence length="182" mass="21142">MPNSARCKTNVESRRHYLKPTQEDVLRAQDRTHVQSLPALQCLLPHVKSGRLHSWNIVEGYRLYFHRLYPRNEQAGRTFKWAFYIANHNGPHINNVLELQKVVIPYKKWDGLGIKVHIDGLTGSWDEMRGSAVLAETRMRINMPASLTRRDKEIFHVLFPCDADFPIDYKTLEYTGEDAPIS</sequence>
<keyword evidence="2" id="KW-1185">Reference proteome</keyword>
<dbReference type="Proteomes" id="UP000305067">
    <property type="component" value="Unassembled WGS sequence"/>
</dbReference>
<name>A0A5C3QH43_9AGAR</name>
<dbReference type="AlphaFoldDB" id="A0A5C3QH43"/>
<reference evidence="1 2" key="1">
    <citation type="journal article" date="2019" name="Nat. Ecol. Evol.">
        <title>Megaphylogeny resolves global patterns of mushroom evolution.</title>
        <authorList>
            <person name="Varga T."/>
            <person name="Krizsan K."/>
            <person name="Foldi C."/>
            <person name="Dima B."/>
            <person name="Sanchez-Garcia M."/>
            <person name="Sanchez-Ramirez S."/>
            <person name="Szollosi G.J."/>
            <person name="Szarkandi J.G."/>
            <person name="Papp V."/>
            <person name="Albert L."/>
            <person name="Andreopoulos W."/>
            <person name="Angelini C."/>
            <person name="Antonin V."/>
            <person name="Barry K.W."/>
            <person name="Bougher N.L."/>
            <person name="Buchanan P."/>
            <person name="Buyck B."/>
            <person name="Bense V."/>
            <person name="Catcheside P."/>
            <person name="Chovatia M."/>
            <person name="Cooper J."/>
            <person name="Damon W."/>
            <person name="Desjardin D."/>
            <person name="Finy P."/>
            <person name="Geml J."/>
            <person name="Haridas S."/>
            <person name="Hughes K."/>
            <person name="Justo A."/>
            <person name="Karasinski D."/>
            <person name="Kautmanova I."/>
            <person name="Kiss B."/>
            <person name="Kocsube S."/>
            <person name="Kotiranta H."/>
            <person name="LaButti K.M."/>
            <person name="Lechner B.E."/>
            <person name="Liimatainen K."/>
            <person name="Lipzen A."/>
            <person name="Lukacs Z."/>
            <person name="Mihaltcheva S."/>
            <person name="Morgado L.N."/>
            <person name="Niskanen T."/>
            <person name="Noordeloos M.E."/>
            <person name="Ohm R.A."/>
            <person name="Ortiz-Santana B."/>
            <person name="Ovrebo C."/>
            <person name="Racz N."/>
            <person name="Riley R."/>
            <person name="Savchenko A."/>
            <person name="Shiryaev A."/>
            <person name="Soop K."/>
            <person name="Spirin V."/>
            <person name="Szebenyi C."/>
            <person name="Tomsovsky M."/>
            <person name="Tulloss R.E."/>
            <person name="Uehling J."/>
            <person name="Grigoriev I.V."/>
            <person name="Vagvolgyi C."/>
            <person name="Papp T."/>
            <person name="Martin F.M."/>
            <person name="Miettinen O."/>
            <person name="Hibbett D.S."/>
            <person name="Nagy L.G."/>
        </authorList>
    </citation>
    <scope>NUCLEOTIDE SEQUENCE [LARGE SCALE GENOMIC DNA]</scope>
    <source>
        <strain evidence="1 2">CBS 309.79</strain>
    </source>
</reference>
<evidence type="ECO:0000313" key="2">
    <source>
        <dbReference type="Proteomes" id="UP000305067"/>
    </source>
</evidence>